<dbReference type="Proteomes" id="UP000217258">
    <property type="component" value="Chromosome I"/>
</dbReference>
<name>A0ABN5BXF2_9GAMM</name>
<sequence>MLHIRKKLMQPSFLYLFTDVFVKGLQFFLMPIASHILDVETYGSFVLCLVLLTSLVPLISLSSESSYSIFYNQSHDDDKNRLFVNSIHVAFTGYLLFTLVTLILSIINDNLLFEMISLKSHITKMCAIVFFEYFINITLLSYRLSFKKIAYVKVYLGYFFIKFISAIISIYLFKSINHYLNTILALNFIISVAIVSKQFGLVVFFKELKIFDTAKYLKITKYCIVILPVSVFAIINAMVDKIYITSLLSMQDLANYSSIFLIAGSIQIIILAMNKSYMPKLLYHYAAEGYSAIHRMKEETVKLMLINFTVFIICILLLPIMFRLVFDSNIEFNYAVFIVLSLSFLSNTLYILFTNILSLEEKTGKYKMFGFVSALIINIPLGYLLTLEYGVLGSAFSTMLSGLSAAIILFAFVSCKVLKAYLLRESCYFLFGAIAVSASAVYINNHYHIY</sequence>
<feature type="transmembrane region" description="Helical" evidence="6">
    <location>
        <begin position="154"/>
        <end position="173"/>
    </location>
</feature>
<accession>A0ABN5BXF2</accession>
<comment type="subcellular location">
    <subcellularLocation>
        <location evidence="1">Cell membrane</location>
        <topology evidence="1">Multi-pass membrane protein</topology>
    </subcellularLocation>
</comment>
<reference evidence="7 8" key="1">
    <citation type="submission" date="2015-06" db="EMBL/GenBank/DDBJ databases">
        <authorList>
            <person name="Xie B.-B."/>
            <person name="Rong J.-C."/>
            <person name="Qin Q.-L."/>
            <person name="Zhang Y.-Z."/>
        </authorList>
    </citation>
    <scope>NUCLEOTIDE SEQUENCE [LARGE SCALE GENOMIC DNA]</scope>
    <source>
        <strain evidence="7 8">KMM 3549</strain>
    </source>
</reference>
<feature type="transmembrane region" description="Helical" evidence="6">
    <location>
        <begin position="332"/>
        <end position="354"/>
    </location>
</feature>
<keyword evidence="3 6" id="KW-0812">Transmembrane</keyword>
<evidence type="ECO:0000256" key="5">
    <source>
        <dbReference type="ARBA" id="ARBA00023136"/>
    </source>
</evidence>
<evidence type="ECO:0000256" key="1">
    <source>
        <dbReference type="ARBA" id="ARBA00004651"/>
    </source>
</evidence>
<keyword evidence="2" id="KW-1003">Cell membrane</keyword>
<evidence type="ECO:0000313" key="7">
    <source>
        <dbReference type="EMBL" id="ATC89568.1"/>
    </source>
</evidence>
<feature type="transmembrane region" description="Helical" evidence="6">
    <location>
        <begin position="256"/>
        <end position="273"/>
    </location>
</feature>
<feature type="transmembrane region" description="Helical" evidence="6">
    <location>
        <begin position="366"/>
        <end position="385"/>
    </location>
</feature>
<feature type="transmembrane region" description="Helical" evidence="6">
    <location>
        <begin position="12"/>
        <end position="36"/>
    </location>
</feature>
<dbReference type="PANTHER" id="PTHR30250">
    <property type="entry name" value="PST FAMILY PREDICTED COLANIC ACID TRANSPORTER"/>
    <property type="match status" value="1"/>
</dbReference>
<protein>
    <recommendedName>
        <fullName evidence="9">Polysaccharide biosynthesis protein C-terminal domain-containing protein</fullName>
    </recommendedName>
</protein>
<evidence type="ECO:0000256" key="3">
    <source>
        <dbReference type="ARBA" id="ARBA00022692"/>
    </source>
</evidence>
<feature type="transmembrane region" description="Helical" evidence="6">
    <location>
        <begin position="224"/>
        <end position="244"/>
    </location>
</feature>
<organism evidence="7 8">
    <name type="scientific">Pseudoalteromonas issachenkonii</name>
    <dbReference type="NCBI Taxonomy" id="152297"/>
    <lineage>
        <taxon>Bacteria</taxon>
        <taxon>Pseudomonadati</taxon>
        <taxon>Pseudomonadota</taxon>
        <taxon>Gammaproteobacteria</taxon>
        <taxon>Alteromonadales</taxon>
        <taxon>Pseudoalteromonadaceae</taxon>
        <taxon>Pseudoalteromonas</taxon>
    </lineage>
</organism>
<proteinExistence type="predicted"/>
<evidence type="ECO:0000256" key="2">
    <source>
        <dbReference type="ARBA" id="ARBA00022475"/>
    </source>
</evidence>
<feature type="transmembrane region" description="Helical" evidence="6">
    <location>
        <begin position="179"/>
        <end position="204"/>
    </location>
</feature>
<keyword evidence="4 6" id="KW-1133">Transmembrane helix</keyword>
<dbReference type="InterPro" id="IPR050833">
    <property type="entry name" value="Poly_Biosynth_Transport"/>
</dbReference>
<feature type="transmembrane region" description="Helical" evidence="6">
    <location>
        <begin position="391"/>
        <end position="415"/>
    </location>
</feature>
<feature type="transmembrane region" description="Helical" evidence="6">
    <location>
        <begin position="82"/>
        <end position="107"/>
    </location>
</feature>
<dbReference type="PANTHER" id="PTHR30250:SF11">
    <property type="entry name" value="O-ANTIGEN TRANSPORTER-RELATED"/>
    <property type="match status" value="1"/>
</dbReference>
<keyword evidence="5 6" id="KW-0472">Membrane</keyword>
<feature type="transmembrane region" description="Helical" evidence="6">
    <location>
        <begin position="427"/>
        <end position="444"/>
    </location>
</feature>
<dbReference type="EMBL" id="CP011030">
    <property type="protein sequence ID" value="ATC89568.1"/>
    <property type="molecule type" value="Genomic_DNA"/>
</dbReference>
<keyword evidence="8" id="KW-1185">Reference proteome</keyword>
<feature type="transmembrane region" description="Helical" evidence="6">
    <location>
        <begin position="122"/>
        <end position="142"/>
    </location>
</feature>
<gene>
    <name evidence="7" type="ORF">PISS_a0535</name>
</gene>
<evidence type="ECO:0000256" key="6">
    <source>
        <dbReference type="SAM" id="Phobius"/>
    </source>
</evidence>
<evidence type="ECO:0008006" key="9">
    <source>
        <dbReference type="Google" id="ProtNLM"/>
    </source>
</evidence>
<evidence type="ECO:0000313" key="8">
    <source>
        <dbReference type="Proteomes" id="UP000217258"/>
    </source>
</evidence>
<feature type="transmembrane region" description="Helical" evidence="6">
    <location>
        <begin position="42"/>
        <end position="61"/>
    </location>
</feature>
<evidence type="ECO:0000256" key="4">
    <source>
        <dbReference type="ARBA" id="ARBA00022989"/>
    </source>
</evidence>
<feature type="transmembrane region" description="Helical" evidence="6">
    <location>
        <begin position="303"/>
        <end position="326"/>
    </location>
</feature>